<evidence type="ECO:0000313" key="2">
    <source>
        <dbReference type="Proteomes" id="UP000250321"/>
    </source>
</evidence>
<dbReference type="AlphaFoldDB" id="A0A315AZE5"/>
<evidence type="ECO:0000313" key="1">
    <source>
        <dbReference type="EMBL" id="PQQ19616.1"/>
    </source>
</evidence>
<keyword evidence="2" id="KW-1185">Reference proteome</keyword>
<accession>A0A315AZE5</accession>
<dbReference type="STRING" id="2094558.A0A315AZE5"/>
<dbReference type="EMBL" id="PJQY01000061">
    <property type="protein sequence ID" value="PQQ19616.1"/>
    <property type="molecule type" value="Genomic_DNA"/>
</dbReference>
<dbReference type="OrthoDB" id="1706288at2759"/>
<protein>
    <submittedName>
        <fullName evidence="1">Dymeclin isoform X1</fullName>
    </submittedName>
</protein>
<gene>
    <name evidence="1" type="ORF">Pyn_06583</name>
</gene>
<name>A0A315AZE5_PRUYE</name>
<proteinExistence type="predicted"/>
<reference evidence="1 2" key="1">
    <citation type="submission" date="2018-02" db="EMBL/GenBank/DDBJ databases">
        <title>Draft genome of wild Prunus yedoensis var. nudiflora.</title>
        <authorList>
            <person name="Baek S."/>
            <person name="Kim J.-H."/>
            <person name="Choi K."/>
            <person name="Kim G.-B."/>
            <person name="Cho A."/>
            <person name="Jang H."/>
            <person name="Shin C.-H."/>
            <person name="Yu H.-J."/>
            <person name="Mun J.-H."/>
        </authorList>
    </citation>
    <scope>NUCLEOTIDE SEQUENCE [LARGE SCALE GENOMIC DNA]</scope>
    <source>
        <strain evidence="2">cv. Jeju island</strain>
        <tissue evidence="1">Leaf</tissue>
    </source>
</reference>
<organism evidence="1 2">
    <name type="scientific">Prunus yedoensis var. nudiflora</name>
    <dbReference type="NCBI Taxonomy" id="2094558"/>
    <lineage>
        <taxon>Eukaryota</taxon>
        <taxon>Viridiplantae</taxon>
        <taxon>Streptophyta</taxon>
        <taxon>Embryophyta</taxon>
        <taxon>Tracheophyta</taxon>
        <taxon>Spermatophyta</taxon>
        <taxon>Magnoliopsida</taxon>
        <taxon>eudicotyledons</taxon>
        <taxon>Gunneridae</taxon>
        <taxon>Pentapetalae</taxon>
        <taxon>rosids</taxon>
        <taxon>fabids</taxon>
        <taxon>Rosales</taxon>
        <taxon>Rosaceae</taxon>
        <taxon>Amygdaloideae</taxon>
        <taxon>Amygdaleae</taxon>
        <taxon>Prunus</taxon>
    </lineage>
</organism>
<sequence>MGAVPSTPRWGGSSSAARPLDTAEYLISTFIGDESFPISSISGINSSNSLSISSGPLTAFMKLARLLLRKRVNCPLFLAQTKGTLPYWMQVT</sequence>
<comment type="caution">
    <text evidence="1">The sequence shown here is derived from an EMBL/GenBank/DDBJ whole genome shotgun (WGS) entry which is preliminary data.</text>
</comment>
<dbReference type="Proteomes" id="UP000250321">
    <property type="component" value="Unassembled WGS sequence"/>
</dbReference>